<feature type="transmembrane region" description="Helical" evidence="1">
    <location>
        <begin position="12"/>
        <end position="32"/>
    </location>
</feature>
<organism evidence="2 3">
    <name type="scientific">Campylobacter showae CC57C</name>
    <dbReference type="NCBI Taxonomy" id="1073353"/>
    <lineage>
        <taxon>Bacteria</taxon>
        <taxon>Pseudomonadati</taxon>
        <taxon>Campylobacterota</taxon>
        <taxon>Epsilonproteobacteria</taxon>
        <taxon>Campylobacterales</taxon>
        <taxon>Campylobacteraceae</taxon>
        <taxon>Campylobacter</taxon>
    </lineage>
</organism>
<feature type="non-terminal residue" evidence="2">
    <location>
        <position position="1"/>
    </location>
</feature>
<dbReference type="EMBL" id="AOTD01000133">
    <property type="protein sequence ID" value="EMG30682.1"/>
    <property type="molecule type" value="Genomic_DNA"/>
</dbReference>
<evidence type="ECO:0000313" key="3">
    <source>
        <dbReference type="Proteomes" id="UP000011782"/>
    </source>
</evidence>
<dbReference type="AlphaFoldDB" id="M3JDA8"/>
<name>M3JDA8_9BACT</name>
<comment type="caution">
    <text evidence="2">The sequence shown here is derived from an EMBL/GenBank/DDBJ whole genome shotgun (WGS) entry which is preliminary data.</text>
</comment>
<feature type="transmembrane region" description="Helical" evidence="1">
    <location>
        <begin position="93"/>
        <end position="119"/>
    </location>
</feature>
<keyword evidence="1" id="KW-0472">Membrane</keyword>
<evidence type="ECO:0000313" key="2">
    <source>
        <dbReference type="EMBL" id="EMG30682.1"/>
    </source>
</evidence>
<accession>M3JDA8</accession>
<keyword evidence="1" id="KW-0812">Transmembrane</keyword>
<feature type="transmembrane region" description="Helical" evidence="1">
    <location>
        <begin position="68"/>
        <end position="87"/>
    </location>
</feature>
<keyword evidence="1" id="KW-1133">Transmembrane helix</keyword>
<gene>
    <name evidence="2" type="ORF">H740_05270</name>
</gene>
<protein>
    <submittedName>
        <fullName evidence="2">Uncharacterized protein</fullName>
    </submittedName>
</protein>
<sequence>FKNKLLYNYKIFFILLFLFAFFIFGVSSIYNFDNIVCYSLVMAILLGNYFTINTISSIALYLDFFKKIVWVMFFLFLFNAMLSFLFIKFELEYVYFLIKTGVLLNFSALYFIWLLIGILKNENK</sequence>
<dbReference type="RefSeq" id="WP_004322767.1">
    <property type="nucleotide sequence ID" value="NZ_AOTD01000133.1"/>
</dbReference>
<feature type="transmembrane region" description="Helical" evidence="1">
    <location>
        <begin position="38"/>
        <end position="61"/>
    </location>
</feature>
<dbReference type="Proteomes" id="UP000011782">
    <property type="component" value="Unassembled WGS sequence"/>
</dbReference>
<reference evidence="2 3" key="1">
    <citation type="submission" date="2013-02" db="EMBL/GenBank/DDBJ databases">
        <title>Co-occurrence of anaerobic bacteria in colorectal carcinomas.</title>
        <authorList>
            <person name="Holt R.A."/>
            <person name="Warren R.L."/>
            <person name="Allen-Vercoe E."/>
            <person name="Pleasance S."/>
            <person name="Freeman D.J."/>
            <person name="Watson P."/>
            <person name="Moore R."/>
            <person name="Cochrane K."/>
        </authorList>
    </citation>
    <scope>NUCLEOTIDE SEQUENCE [LARGE SCALE GENOMIC DNA]</scope>
    <source>
        <strain evidence="2 3">CC57C</strain>
    </source>
</reference>
<evidence type="ECO:0000256" key="1">
    <source>
        <dbReference type="SAM" id="Phobius"/>
    </source>
</evidence>
<proteinExistence type="predicted"/>